<evidence type="ECO:0008006" key="3">
    <source>
        <dbReference type="Google" id="ProtNLM"/>
    </source>
</evidence>
<proteinExistence type="predicted"/>
<reference evidence="1 2" key="1">
    <citation type="submission" date="2023-12" db="EMBL/GenBank/DDBJ databases">
        <title>Description of new species of Mycobacterium terrae complex isolated from sewage at the Sao Paulo Zoological Park Foundation in Brazil.</title>
        <authorList>
            <person name="Romagnoli C.L."/>
            <person name="Conceicao E.C."/>
            <person name="Machado E."/>
            <person name="Barreto L.B.P.F."/>
            <person name="Sharma A."/>
            <person name="Silva N.M."/>
            <person name="Marques L.E."/>
            <person name="Juliana M.A."/>
            <person name="Lourenco M.C.S."/>
            <person name="Digiampietri L.A."/>
            <person name="Suffys P.N."/>
            <person name="Viana-Niero C."/>
        </authorList>
    </citation>
    <scope>NUCLEOTIDE SEQUENCE [LARGE SCALE GENOMIC DNA]</scope>
    <source>
        <strain evidence="1 2">MYC340</strain>
    </source>
</reference>
<gene>
    <name evidence="1" type="ORF">KV113_05890</name>
</gene>
<sequence length="57" mass="6371">MPNPSISDVVKLTSHQWSQLKDSGLYRLAVIHRQMDRYTPHGALGSVHNPEAVVVYA</sequence>
<dbReference type="Proteomes" id="UP001298593">
    <property type="component" value="Unassembled WGS sequence"/>
</dbReference>
<name>A0ABU5XT24_9MYCO</name>
<dbReference type="RefSeq" id="WP_224971141.1">
    <property type="nucleotide sequence ID" value="NZ_JAYJJU010000003.1"/>
</dbReference>
<evidence type="ECO:0000313" key="1">
    <source>
        <dbReference type="EMBL" id="MEB3031083.1"/>
    </source>
</evidence>
<accession>A0ABU5XT24</accession>
<protein>
    <recommendedName>
        <fullName evidence="3">Transposase</fullName>
    </recommendedName>
</protein>
<comment type="caution">
    <text evidence="1">The sequence shown here is derived from an EMBL/GenBank/DDBJ whole genome shotgun (WGS) entry which is preliminary data.</text>
</comment>
<organism evidence="1 2">
    <name type="scientific">[Mycobacterium] nativiensis</name>
    <dbReference type="NCBI Taxonomy" id="2855503"/>
    <lineage>
        <taxon>Bacteria</taxon>
        <taxon>Bacillati</taxon>
        <taxon>Actinomycetota</taxon>
        <taxon>Actinomycetes</taxon>
        <taxon>Mycobacteriales</taxon>
        <taxon>Mycobacteriaceae</taxon>
        <taxon>Mycolicibacter</taxon>
    </lineage>
</organism>
<keyword evidence="2" id="KW-1185">Reference proteome</keyword>
<dbReference type="EMBL" id="JAYJJU010000003">
    <property type="protein sequence ID" value="MEB3031083.1"/>
    <property type="molecule type" value="Genomic_DNA"/>
</dbReference>
<evidence type="ECO:0000313" key="2">
    <source>
        <dbReference type="Proteomes" id="UP001298593"/>
    </source>
</evidence>